<dbReference type="InterPro" id="IPR029060">
    <property type="entry name" value="PIN-like_dom_sf"/>
</dbReference>
<dbReference type="RefSeq" id="WP_197529383.1">
    <property type="nucleotide sequence ID" value="NZ_CP036349.1"/>
</dbReference>
<accession>A0A518K9R3</accession>
<dbReference type="AlphaFoldDB" id="A0A518K9R3"/>
<dbReference type="EMBL" id="CP036349">
    <property type="protein sequence ID" value="QDV74535.1"/>
    <property type="molecule type" value="Genomic_DNA"/>
</dbReference>
<proteinExistence type="predicted"/>
<feature type="domain" description="PIN" evidence="1">
    <location>
        <begin position="4"/>
        <end position="117"/>
    </location>
</feature>
<dbReference type="Proteomes" id="UP000316426">
    <property type="component" value="Chromosome"/>
</dbReference>
<reference evidence="2 3" key="1">
    <citation type="submission" date="2019-02" db="EMBL/GenBank/DDBJ databases">
        <title>Deep-cultivation of Planctomycetes and their phenomic and genomic characterization uncovers novel biology.</title>
        <authorList>
            <person name="Wiegand S."/>
            <person name="Jogler M."/>
            <person name="Boedeker C."/>
            <person name="Pinto D."/>
            <person name="Vollmers J."/>
            <person name="Rivas-Marin E."/>
            <person name="Kohn T."/>
            <person name="Peeters S.H."/>
            <person name="Heuer A."/>
            <person name="Rast P."/>
            <person name="Oberbeckmann S."/>
            <person name="Bunk B."/>
            <person name="Jeske O."/>
            <person name="Meyerdierks A."/>
            <person name="Storesund J.E."/>
            <person name="Kallscheuer N."/>
            <person name="Luecker S."/>
            <person name="Lage O.M."/>
            <person name="Pohl T."/>
            <person name="Merkel B.J."/>
            <person name="Hornburger P."/>
            <person name="Mueller R.-W."/>
            <person name="Bruemmer F."/>
            <person name="Labrenz M."/>
            <person name="Spormann A.M."/>
            <person name="Op den Camp H."/>
            <person name="Overmann J."/>
            <person name="Amann R."/>
            <person name="Jetten M.S.M."/>
            <person name="Mascher T."/>
            <person name="Medema M.H."/>
            <person name="Devos D.P."/>
            <person name="Kaster A.-K."/>
            <person name="Ovreas L."/>
            <person name="Rohde M."/>
            <person name="Galperin M.Y."/>
            <person name="Jogler C."/>
        </authorList>
    </citation>
    <scope>NUCLEOTIDE SEQUENCE [LARGE SCALE GENOMIC DNA]</scope>
    <source>
        <strain evidence="2 3">Spa11</strain>
    </source>
</reference>
<dbReference type="PANTHER" id="PTHR34610:SF3">
    <property type="entry name" value="SSL7007 PROTEIN"/>
    <property type="match status" value="1"/>
</dbReference>
<dbReference type="InterPro" id="IPR002850">
    <property type="entry name" value="PIN_toxin-like"/>
</dbReference>
<name>A0A518K9R3_9BACT</name>
<organism evidence="2 3">
    <name type="scientific">Botrimarina mediterranea</name>
    <dbReference type="NCBI Taxonomy" id="2528022"/>
    <lineage>
        <taxon>Bacteria</taxon>
        <taxon>Pseudomonadati</taxon>
        <taxon>Planctomycetota</taxon>
        <taxon>Planctomycetia</taxon>
        <taxon>Pirellulales</taxon>
        <taxon>Lacipirellulaceae</taxon>
        <taxon>Botrimarina</taxon>
    </lineage>
</organism>
<dbReference type="PANTHER" id="PTHR34610">
    <property type="entry name" value="SSL7007 PROTEIN"/>
    <property type="match status" value="1"/>
</dbReference>
<gene>
    <name evidence="2" type="ORF">Spa11_27390</name>
</gene>
<evidence type="ECO:0000313" key="2">
    <source>
        <dbReference type="EMBL" id="QDV74535.1"/>
    </source>
</evidence>
<dbReference type="KEGG" id="bmei:Spa11_27390"/>
<evidence type="ECO:0000313" key="3">
    <source>
        <dbReference type="Proteomes" id="UP000316426"/>
    </source>
</evidence>
<dbReference type="NCBIfam" id="TIGR00305">
    <property type="entry name" value="putative toxin-antitoxin system toxin component, PIN family"/>
    <property type="match status" value="1"/>
</dbReference>
<sequence>MAERVVFDCNVYLQALISARGPAAACFDAAQSGRLSLFYSDFVLEELRGVALRPKLVERFRITPEAVELFVELIQKAGAHIENVPEVFRYDRDPKDAHYVDLAITASASLVVSRDRDLLALNAGDTPERRVLDGLVADFLVVTPEGLLERLSQAD</sequence>
<dbReference type="SUPFAM" id="SSF88723">
    <property type="entry name" value="PIN domain-like"/>
    <property type="match status" value="1"/>
</dbReference>
<protein>
    <recommendedName>
        <fullName evidence="1">PIN domain-containing protein</fullName>
    </recommendedName>
</protein>
<dbReference type="InterPro" id="IPR002716">
    <property type="entry name" value="PIN_dom"/>
</dbReference>
<evidence type="ECO:0000259" key="1">
    <source>
        <dbReference type="Pfam" id="PF13470"/>
    </source>
</evidence>
<dbReference type="Pfam" id="PF13470">
    <property type="entry name" value="PIN_3"/>
    <property type="match status" value="1"/>
</dbReference>
<keyword evidence="3" id="KW-1185">Reference proteome</keyword>